<reference evidence="2 3" key="1">
    <citation type="journal article" date="2015" name="Stand. Genomic Sci.">
        <title>Genomic Encyclopedia of Bacterial and Archaeal Type Strains, Phase III: the genomes of soil and plant-associated and newly described type strains.</title>
        <authorList>
            <person name="Whitman W.B."/>
            <person name="Woyke T."/>
            <person name="Klenk H.P."/>
            <person name="Zhou Y."/>
            <person name="Lilburn T.G."/>
            <person name="Beck B.J."/>
            <person name="De Vos P."/>
            <person name="Vandamme P."/>
            <person name="Eisen J.A."/>
            <person name="Garrity G."/>
            <person name="Hugenholtz P."/>
            <person name="Kyrpides N.C."/>
        </authorList>
    </citation>
    <scope>NUCLEOTIDE SEQUENCE [LARGE SCALE GENOMIC DNA]</scope>
    <source>
        <strain evidence="2 3">CGMCC 1.6858</strain>
    </source>
</reference>
<dbReference type="Proteomes" id="UP000316905">
    <property type="component" value="Unassembled WGS sequence"/>
</dbReference>
<evidence type="ECO:0000313" key="3">
    <source>
        <dbReference type="Proteomes" id="UP000316905"/>
    </source>
</evidence>
<dbReference type="EMBL" id="VLKY01000007">
    <property type="protein sequence ID" value="TWI53833.1"/>
    <property type="molecule type" value="Genomic_DNA"/>
</dbReference>
<gene>
    <name evidence="2" type="ORF">IQ22_02444</name>
</gene>
<sequence>MTGPVTYHYEDPVATLTLNHGKVNALSPDVIAAIEAALDRAEQDRAVVVIKGQPGIFSGGYDLKVMMSGPKQAIDLITQGSHLTRRLLAHPFPIIAACSGHAIAKGAFLLLSVDYRIGIEGPFTIGFNEVAIGMTMHHAGVELARDRLTKPAFQRAVIGAELFAPHAALSAGFLDEVVTASALDEAALQAALRLGKLNMTAHSQTKLKARAGLLAALDEAIALDASQLSQT</sequence>
<dbReference type="CDD" id="cd06558">
    <property type="entry name" value="crotonase-like"/>
    <property type="match status" value="1"/>
</dbReference>
<accession>A0A562QAT0</accession>
<proteinExistence type="inferred from homology"/>
<dbReference type="InterPro" id="IPR001753">
    <property type="entry name" value="Enoyl-CoA_hydra/iso"/>
</dbReference>
<dbReference type="PANTHER" id="PTHR11941">
    <property type="entry name" value="ENOYL-COA HYDRATASE-RELATED"/>
    <property type="match status" value="1"/>
</dbReference>
<protein>
    <submittedName>
        <fullName evidence="2">Enoyl-CoA hydratase</fullName>
    </submittedName>
</protein>
<dbReference type="Pfam" id="PF00378">
    <property type="entry name" value="ECH_1"/>
    <property type="match status" value="1"/>
</dbReference>
<evidence type="ECO:0000313" key="2">
    <source>
        <dbReference type="EMBL" id="TWI53833.1"/>
    </source>
</evidence>
<evidence type="ECO:0000256" key="1">
    <source>
        <dbReference type="ARBA" id="ARBA00005254"/>
    </source>
</evidence>
<dbReference type="GO" id="GO:0003824">
    <property type="term" value="F:catalytic activity"/>
    <property type="evidence" value="ECO:0007669"/>
    <property type="project" value="UniProtKB-ARBA"/>
</dbReference>
<dbReference type="OrthoDB" id="8640486at2"/>
<dbReference type="Gene3D" id="3.90.226.10">
    <property type="entry name" value="2-enoyl-CoA Hydratase, Chain A, domain 1"/>
    <property type="match status" value="1"/>
</dbReference>
<comment type="caution">
    <text evidence="2">The sequence shown here is derived from an EMBL/GenBank/DDBJ whole genome shotgun (WGS) entry which is preliminary data.</text>
</comment>
<organism evidence="2 3">
    <name type="scientific">Pseudomonas duriflava</name>
    <dbReference type="NCBI Taxonomy" id="459528"/>
    <lineage>
        <taxon>Bacteria</taxon>
        <taxon>Pseudomonadati</taxon>
        <taxon>Pseudomonadota</taxon>
        <taxon>Gammaproteobacteria</taxon>
        <taxon>Pseudomonadales</taxon>
        <taxon>Pseudomonadaceae</taxon>
        <taxon>Pseudomonas</taxon>
    </lineage>
</organism>
<name>A0A562QAT0_9PSED</name>
<dbReference type="RefSeq" id="WP_145142026.1">
    <property type="nucleotide sequence ID" value="NZ_VLKY01000007.1"/>
</dbReference>
<keyword evidence="3" id="KW-1185">Reference proteome</keyword>
<comment type="similarity">
    <text evidence="1">Belongs to the enoyl-CoA hydratase/isomerase family.</text>
</comment>
<dbReference type="NCBIfam" id="NF004858">
    <property type="entry name" value="PRK06213.1"/>
    <property type="match status" value="1"/>
</dbReference>
<dbReference type="SUPFAM" id="SSF52096">
    <property type="entry name" value="ClpP/crotonase"/>
    <property type="match status" value="1"/>
</dbReference>
<dbReference type="InterPro" id="IPR029045">
    <property type="entry name" value="ClpP/crotonase-like_dom_sf"/>
</dbReference>
<dbReference type="AlphaFoldDB" id="A0A562QAT0"/>
<dbReference type="PANTHER" id="PTHR11941:SF54">
    <property type="entry name" value="ENOYL-COA HYDRATASE, MITOCHONDRIAL"/>
    <property type="match status" value="1"/>
</dbReference>
<dbReference type="GO" id="GO:0006635">
    <property type="term" value="P:fatty acid beta-oxidation"/>
    <property type="evidence" value="ECO:0007669"/>
    <property type="project" value="TreeGrafter"/>
</dbReference>